<keyword evidence="1" id="KW-0472">Membrane</keyword>
<evidence type="ECO:0000256" key="1">
    <source>
        <dbReference type="SAM" id="Phobius"/>
    </source>
</evidence>
<dbReference type="RefSeq" id="WP_184047369.1">
    <property type="nucleotide sequence ID" value="NZ_JACIGK010000031.1"/>
</dbReference>
<feature type="transmembrane region" description="Helical" evidence="1">
    <location>
        <begin position="106"/>
        <end position="127"/>
    </location>
</feature>
<organism evidence="2 3">
    <name type="scientific">Roseospira visakhapatnamensis</name>
    <dbReference type="NCBI Taxonomy" id="390880"/>
    <lineage>
        <taxon>Bacteria</taxon>
        <taxon>Pseudomonadati</taxon>
        <taxon>Pseudomonadota</taxon>
        <taxon>Alphaproteobacteria</taxon>
        <taxon>Rhodospirillales</taxon>
        <taxon>Rhodospirillaceae</taxon>
        <taxon>Roseospira</taxon>
    </lineage>
</organism>
<feature type="transmembrane region" description="Helical" evidence="1">
    <location>
        <begin position="162"/>
        <end position="189"/>
    </location>
</feature>
<proteinExistence type="predicted"/>
<keyword evidence="1" id="KW-1133">Transmembrane helix</keyword>
<name>A0A7W6RFJ6_9PROT</name>
<comment type="caution">
    <text evidence="2">The sequence shown here is derived from an EMBL/GenBank/DDBJ whole genome shotgun (WGS) entry which is preliminary data.</text>
</comment>
<accession>A0A7W6RFJ6</accession>
<feature type="transmembrane region" description="Helical" evidence="1">
    <location>
        <begin position="134"/>
        <end position="156"/>
    </location>
</feature>
<dbReference type="Proteomes" id="UP000554286">
    <property type="component" value="Unassembled WGS sequence"/>
</dbReference>
<evidence type="ECO:0000313" key="2">
    <source>
        <dbReference type="EMBL" id="MBB4267640.1"/>
    </source>
</evidence>
<sequence>MPLLSPADIAGALHGVARVLRFDWTGLDYFETSASGLLKSFWGPVVLLPLFLVTVAVSLMAGAILDPAPHPVRFVAIQLIAYVIDWVAFPLVILTLGDFLGFGGRAFHFLVPFNWFQIVAGLAIMTLDLGARLGIVPTGLVLMIIAMTLIYTAVLARHGLRVPWWSVVGVTVLQLTISVFNHVFAYSLLTS</sequence>
<keyword evidence="3" id="KW-1185">Reference proteome</keyword>
<reference evidence="2 3" key="1">
    <citation type="submission" date="2020-08" db="EMBL/GenBank/DDBJ databases">
        <title>Genome sequencing of Purple Non-Sulfur Bacteria from various extreme environments.</title>
        <authorList>
            <person name="Mayer M."/>
        </authorList>
    </citation>
    <scope>NUCLEOTIDE SEQUENCE [LARGE SCALE GENOMIC DNA]</scope>
    <source>
        <strain evidence="2 3">JA131</strain>
    </source>
</reference>
<dbReference type="AlphaFoldDB" id="A0A7W6RFJ6"/>
<protein>
    <submittedName>
        <fullName evidence="2">Uncharacterized protein</fullName>
    </submittedName>
</protein>
<evidence type="ECO:0000313" key="3">
    <source>
        <dbReference type="Proteomes" id="UP000554286"/>
    </source>
</evidence>
<keyword evidence="1" id="KW-0812">Transmembrane</keyword>
<feature type="transmembrane region" description="Helical" evidence="1">
    <location>
        <begin position="41"/>
        <end position="65"/>
    </location>
</feature>
<dbReference type="EMBL" id="JACIGK010000031">
    <property type="protein sequence ID" value="MBB4267640.1"/>
    <property type="molecule type" value="Genomic_DNA"/>
</dbReference>
<feature type="transmembrane region" description="Helical" evidence="1">
    <location>
        <begin position="72"/>
        <end position="94"/>
    </location>
</feature>
<gene>
    <name evidence="2" type="ORF">GGD89_003287</name>
</gene>